<name>A0A160PSF4_9CORY</name>
<sequence>MNNAPEWLVTQDNSEDLGFAFDCLIVGAITLDELKEWIYRVIVEMDEFPDYLIDITDVSHKFNLIRGYQDIVGFWPYSTLKRTEEAALVGIAYARFPDTRDDSISRGKARSALEKSTGLQERFARHFPAISIPVDTGDAADILVSGWWLSGSKKKILTAAEIQTLFINRLATGPLSTQLETDTGLKLQVATNRERMKITLIEPNGTSGHATDTQAGKGSRGGFLLDNGQEEEYDDVDTVTIPNALKVIAYILTHGTPPQEGWKVDVLGR</sequence>
<gene>
    <name evidence="1" type="ORF">N24_2323</name>
</gene>
<proteinExistence type="predicted"/>
<reference evidence="1 2" key="1">
    <citation type="submission" date="2016-02" db="EMBL/GenBank/DDBJ databases">
        <title>Corynebacterium glutamicum N24 whole genome sequencing project.</title>
        <authorList>
            <person name="Matsutani M."/>
            <person name="Nangtapong N."/>
            <person name="Yakushi T."/>
            <person name="Matsushita K."/>
        </authorList>
    </citation>
    <scope>NUCLEOTIDE SEQUENCE [LARGE SCALE GENOMIC DNA]</scope>
    <source>
        <strain evidence="1 2">N24</strain>
    </source>
</reference>
<protein>
    <submittedName>
        <fullName evidence="1">Uncharacterized protein</fullName>
    </submittedName>
</protein>
<dbReference type="RefSeq" id="WP_231911000.1">
    <property type="nucleotide sequence ID" value="NZ_AP017369.1"/>
</dbReference>
<dbReference type="AlphaFoldDB" id="A0A160PSF4"/>
<accession>A0A160PSF4</accession>
<evidence type="ECO:0000313" key="1">
    <source>
        <dbReference type="EMBL" id="BAU96585.1"/>
    </source>
</evidence>
<evidence type="ECO:0000313" key="2">
    <source>
        <dbReference type="Proteomes" id="UP000218244"/>
    </source>
</evidence>
<dbReference type="EMBL" id="AP017369">
    <property type="protein sequence ID" value="BAU96585.1"/>
    <property type="molecule type" value="Genomic_DNA"/>
</dbReference>
<dbReference type="KEGG" id="csur:N24_2323"/>
<keyword evidence="2" id="KW-1185">Reference proteome</keyword>
<dbReference type="Proteomes" id="UP000218244">
    <property type="component" value="Chromosome"/>
</dbReference>
<organism evidence="1 2">
    <name type="scientific">Corynebacterium suranareeae</name>
    <dbReference type="NCBI Taxonomy" id="2506452"/>
    <lineage>
        <taxon>Bacteria</taxon>
        <taxon>Bacillati</taxon>
        <taxon>Actinomycetota</taxon>
        <taxon>Actinomycetes</taxon>
        <taxon>Mycobacteriales</taxon>
        <taxon>Corynebacteriaceae</taxon>
        <taxon>Corynebacterium</taxon>
    </lineage>
</organism>